<reference evidence="1" key="1">
    <citation type="journal article" date="2015" name="Nature">
        <title>Complex archaea that bridge the gap between prokaryotes and eukaryotes.</title>
        <authorList>
            <person name="Spang A."/>
            <person name="Saw J.H."/>
            <person name="Jorgensen S.L."/>
            <person name="Zaremba-Niedzwiedzka K."/>
            <person name="Martijn J."/>
            <person name="Lind A.E."/>
            <person name="van Eijk R."/>
            <person name="Schleper C."/>
            <person name="Guy L."/>
            <person name="Ettema T.J."/>
        </authorList>
    </citation>
    <scope>NUCLEOTIDE SEQUENCE</scope>
</reference>
<gene>
    <name evidence="1" type="ORF">LCGC14_1363170</name>
</gene>
<evidence type="ECO:0008006" key="2">
    <source>
        <dbReference type="Google" id="ProtNLM"/>
    </source>
</evidence>
<dbReference type="SUPFAM" id="SSF55961">
    <property type="entry name" value="Bet v1-like"/>
    <property type="match status" value="1"/>
</dbReference>
<comment type="caution">
    <text evidence="1">The sequence shown here is derived from an EMBL/GenBank/DDBJ whole genome shotgun (WGS) entry which is preliminary data.</text>
</comment>
<dbReference type="EMBL" id="LAZR01008539">
    <property type="protein sequence ID" value="KKM78128.1"/>
    <property type="molecule type" value="Genomic_DNA"/>
</dbReference>
<proteinExistence type="predicted"/>
<name>A0A0F9K829_9ZZZZ</name>
<accession>A0A0F9K829</accession>
<sequence>MNILEKTTINSPAENVWKTLSALDGVEKYIPVVKSSKIQGSGSGAQRS</sequence>
<dbReference type="InterPro" id="IPR023393">
    <property type="entry name" value="START-like_dom_sf"/>
</dbReference>
<dbReference type="Gene3D" id="3.30.530.20">
    <property type="match status" value="1"/>
</dbReference>
<feature type="non-terminal residue" evidence="1">
    <location>
        <position position="48"/>
    </location>
</feature>
<dbReference type="AlphaFoldDB" id="A0A0F9K829"/>
<evidence type="ECO:0000313" key="1">
    <source>
        <dbReference type="EMBL" id="KKM78128.1"/>
    </source>
</evidence>
<protein>
    <recommendedName>
        <fullName evidence="2">Coenzyme Q-binding protein COQ10 START domain-containing protein</fullName>
    </recommendedName>
</protein>
<organism evidence="1">
    <name type="scientific">marine sediment metagenome</name>
    <dbReference type="NCBI Taxonomy" id="412755"/>
    <lineage>
        <taxon>unclassified sequences</taxon>
        <taxon>metagenomes</taxon>
        <taxon>ecological metagenomes</taxon>
    </lineage>
</organism>